<dbReference type="InterPro" id="IPR050631">
    <property type="entry name" value="PheA/TfdB_FAD_monoxygenase"/>
</dbReference>
<evidence type="ECO:0000256" key="2">
    <source>
        <dbReference type="ARBA" id="ARBA00023027"/>
    </source>
</evidence>
<dbReference type="Pfam" id="PF05834">
    <property type="entry name" value="Lycopene_cycl"/>
    <property type="match status" value="1"/>
</dbReference>
<dbReference type="Proteomes" id="UP001589887">
    <property type="component" value="Unassembled WGS sequence"/>
</dbReference>
<dbReference type="SUPFAM" id="SSF51905">
    <property type="entry name" value="FAD/NAD(P)-binding domain"/>
    <property type="match status" value="1"/>
</dbReference>
<keyword evidence="2" id="KW-0520">NAD</keyword>
<dbReference type="Gene3D" id="3.50.50.60">
    <property type="entry name" value="FAD/NAD(P)-binding domain"/>
    <property type="match status" value="1"/>
</dbReference>
<organism evidence="3 4">
    <name type="scientific">Streptomyces noboritoensis</name>
    <dbReference type="NCBI Taxonomy" id="67337"/>
    <lineage>
        <taxon>Bacteria</taxon>
        <taxon>Bacillati</taxon>
        <taxon>Actinomycetota</taxon>
        <taxon>Actinomycetes</taxon>
        <taxon>Kitasatosporales</taxon>
        <taxon>Streptomycetaceae</taxon>
        <taxon>Streptomyces</taxon>
    </lineage>
</organism>
<evidence type="ECO:0000256" key="1">
    <source>
        <dbReference type="ARBA" id="ARBA00023002"/>
    </source>
</evidence>
<dbReference type="InterPro" id="IPR036188">
    <property type="entry name" value="FAD/NAD-bd_sf"/>
</dbReference>
<dbReference type="Gene3D" id="3.30.9.20">
    <property type="match status" value="1"/>
</dbReference>
<keyword evidence="4" id="KW-1185">Reference proteome</keyword>
<reference evidence="3 4" key="1">
    <citation type="submission" date="2024-09" db="EMBL/GenBank/DDBJ databases">
        <authorList>
            <person name="Sun Q."/>
            <person name="Mori K."/>
        </authorList>
    </citation>
    <scope>NUCLEOTIDE SEQUENCE [LARGE SCALE GENOMIC DNA]</scope>
    <source>
        <strain evidence="3 4">JCM 4557</strain>
    </source>
</reference>
<evidence type="ECO:0000313" key="3">
    <source>
        <dbReference type="EMBL" id="MFC0843803.1"/>
    </source>
</evidence>
<keyword evidence="1" id="KW-0560">Oxidoreductase</keyword>
<keyword evidence="3" id="KW-0503">Monooxygenase</keyword>
<proteinExistence type="predicted"/>
<accession>A0ABV6TEE5</accession>
<comment type="caution">
    <text evidence="3">The sequence shown here is derived from an EMBL/GenBank/DDBJ whole genome shotgun (WGS) entry which is preliminary data.</text>
</comment>
<protein>
    <submittedName>
        <fullName evidence="3">FAD-dependent monooxygenase</fullName>
    </submittedName>
</protein>
<dbReference type="EMBL" id="JBHMQV010000009">
    <property type="protein sequence ID" value="MFC0843803.1"/>
    <property type="molecule type" value="Genomic_DNA"/>
</dbReference>
<sequence length="623" mass="66014">MTAPRPGGARRTVACVGAGPAGLLAATRIKTARPDWHVVVHERAPKDVTYGYGVVFSDIAVRTIAFMVPSLGAVLASQVTWQDVEVRANGRRHRSGGHGYIALSRHRLLAELAGQALDAGVELRYETPVAVDALRSRYDLVVAADGARSRTRSALAAELGARVRYGRSRFVWLGTSAVFDAMTFIFEETPEGLAIAHGYPHGDGRSTFVVEVPCSSDGPGNGAAAGGGPDGRMREELERALDHWSRVFAEHLYHRPLLAKDLRWAHFPTVHLDRCVHENVVLIGDAAHTAHYSVGSGTRLALEDAFLLGRALERDDDLGTALAEYERRRLPGVQELRVAGERSMRWFERAPVFLERPAPQFAVHLLSRASLPSLEKVEADAPELVEEAKRELAGGTPLPSAGILALPLEVGAVRLPGRLVREGGSGGSWCEDCEDQRYGCLLATADGPADTGPAWQHLPRGTVVVAERVPLVDRAGAAPPLVVIDMGPCPTDPAQATAGAEALVAAAHTAGWPMSPAVAVRTGFTDVGGTAVGGAVSNPGGEALLARLRVMRSAGLCDLVDLAARSGGPAEPDALLDVLEHADTVRSALGVPIMLSGFQARPDQIATHVLAGRIDAWCVSAPD</sequence>
<dbReference type="PRINTS" id="PR00420">
    <property type="entry name" value="RNGMNOXGNASE"/>
</dbReference>
<evidence type="ECO:0000313" key="4">
    <source>
        <dbReference type="Proteomes" id="UP001589887"/>
    </source>
</evidence>
<dbReference type="PANTHER" id="PTHR43476">
    <property type="entry name" value="3-(3-HYDROXY-PHENYL)PROPIONATE/3-HYDROXYCINNAMIC ACID HYDROXYLASE"/>
    <property type="match status" value="1"/>
</dbReference>
<dbReference type="PANTHER" id="PTHR43476:SF4">
    <property type="entry name" value="BLR0106 PROTEIN"/>
    <property type="match status" value="1"/>
</dbReference>
<gene>
    <name evidence="3" type="ORF">ACFH04_08755</name>
</gene>
<name>A0ABV6TEE5_9ACTN</name>
<dbReference type="RefSeq" id="WP_394317553.1">
    <property type="nucleotide sequence ID" value="NZ_JBHMQV010000009.1"/>
</dbReference>
<dbReference type="GO" id="GO:0004497">
    <property type="term" value="F:monooxygenase activity"/>
    <property type="evidence" value="ECO:0007669"/>
    <property type="project" value="UniProtKB-KW"/>
</dbReference>